<evidence type="ECO:0000313" key="1">
    <source>
        <dbReference type="EMBL" id="CAG6639058.1"/>
    </source>
</evidence>
<protein>
    <submittedName>
        <fullName evidence="1">Uncharacterized protein</fullName>
    </submittedName>
</protein>
<dbReference type="AlphaFoldDB" id="A0A8D8VX73"/>
<sequence>MSKQVYPPLAVRFGEVIQAAASTNDNTIQNRASKADDTPSVLLHGRVSEVQTRAVPGLPGPGVWERYPRNVPYPVLELDRYSSAEVVPHYADDTKTKMAVAFARTDASYLGSTYKEHTQKGPICITQI</sequence>
<accession>A0A8D8VX73</accession>
<name>A0A8D8VX73_9HEMI</name>
<dbReference type="EMBL" id="HBUF01105247">
    <property type="protein sequence ID" value="CAG6639058.1"/>
    <property type="molecule type" value="Transcribed_RNA"/>
</dbReference>
<proteinExistence type="predicted"/>
<reference evidence="1" key="1">
    <citation type="submission" date="2021-05" db="EMBL/GenBank/DDBJ databases">
        <authorList>
            <person name="Alioto T."/>
            <person name="Alioto T."/>
            <person name="Gomez Garrido J."/>
        </authorList>
    </citation>
    <scope>NUCLEOTIDE SEQUENCE</scope>
</reference>
<organism evidence="1">
    <name type="scientific">Cacopsylla melanoneura</name>
    <dbReference type="NCBI Taxonomy" id="428564"/>
    <lineage>
        <taxon>Eukaryota</taxon>
        <taxon>Metazoa</taxon>
        <taxon>Ecdysozoa</taxon>
        <taxon>Arthropoda</taxon>
        <taxon>Hexapoda</taxon>
        <taxon>Insecta</taxon>
        <taxon>Pterygota</taxon>
        <taxon>Neoptera</taxon>
        <taxon>Paraneoptera</taxon>
        <taxon>Hemiptera</taxon>
        <taxon>Sternorrhyncha</taxon>
        <taxon>Psylloidea</taxon>
        <taxon>Psyllidae</taxon>
        <taxon>Psyllinae</taxon>
        <taxon>Cacopsylla</taxon>
    </lineage>
</organism>